<dbReference type="InterPro" id="IPR015424">
    <property type="entry name" value="PyrdxlP-dep_Trfase"/>
</dbReference>
<feature type="domain" description="Aminotransferase class V" evidence="1">
    <location>
        <begin position="52"/>
        <end position="475"/>
    </location>
</feature>
<evidence type="ECO:0000259" key="1">
    <source>
        <dbReference type="Pfam" id="PF00266"/>
    </source>
</evidence>
<organism evidence="2 3">
    <name type="scientific">Ostreobium quekettii</name>
    <dbReference type="NCBI Taxonomy" id="121088"/>
    <lineage>
        <taxon>Eukaryota</taxon>
        <taxon>Viridiplantae</taxon>
        <taxon>Chlorophyta</taxon>
        <taxon>core chlorophytes</taxon>
        <taxon>Ulvophyceae</taxon>
        <taxon>TCBD clade</taxon>
        <taxon>Bryopsidales</taxon>
        <taxon>Ostreobineae</taxon>
        <taxon>Ostreobiaceae</taxon>
        <taxon>Ostreobium</taxon>
    </lineage>
</organism>
<gene>
    <name evidence="2" type="ORF">OSTQU699_LOCUS9540</name>
</gene>
<dbReference type="SUPFAM" id="SSF53383">
    <property type="entry name" value="PLP-dependent transferases"/>
    <property type="match status" value="1"/>
</dbReference>
<dbReference type="PANTHER" id="PTHR43686">
    <property type="entry name" value="SULFURTRANSFERASE-RELATED"/>
    <property type="match status" value="1"/>
</dbReference>
<keyword evidence="3" id="KW-1185">Reference proteome</keyword>
<accession>A0A8S1JE96</accession>
<dbReference type="PANTHER" id="PTHR43686:SF1">
    <property type="entry name" value="AMINOTRAN_5 DOMAIN-CONTAINING PROTEIN"/>
    <property type="match status" value="1"/>
</dbReference>
<evidence type="ECO:0000313" key="2">
    <source>
        <dbReference type="EMBL" id="CAD7704183.1"/>
    </source>
</evidence>
<reference evidence="2" key="1">
    <citation type="submission" date="2020-12" db="EMBL/GenBank/DDBJ databases">
        <authorList>
            <person name="Iha C."/>
        </authorList>
    </citation>
    <scope>NUCLEOTIDE SEQUENCE</scope>
</reference>
<dbReference type="Pfam" id="PF00266">
    <property type="entry name" value="Aminotran_5"/>
    <property type="match status" value="1"/>
</dbReference>
<dbReference type="InterPro" id="IPR015422">
    <property type="entry name" value="PyrdxlP-dep_Trfase_small"/>
</dbReference>
<sequence>MDRSSPHGAGRPWWEAAQEAHRRGAKLASEIERSVIGGDATFAGPFGPRRLVYCDHTASGKSLGFIEDYIRDRVLPMYANTHTVDTYTGRHTTRLREQARQAIRRAVNATDDYVVLFAGSGCTAAVHKVVQALGLAGQSAASKGAGWRMQGKGCDRPVVFLGPFEHHSTVLPFRESGAEVVRIRLDKGGRACAKDLEKKLERFAGSGRLMIGVFSAASNITGSLTDVQAFTAILHRWGALALWDYATAAPYLDIDVQTDGHDAVFISPHKFVGGPGTPGVLVARKSLFQNAVPSGVGGGTVAFVTRREHGYLADVEAREEGGTPDIVGSIRAGLAFTLKARVGHDYILAREREVCALALERLGGMRNVCLLGNRTRERLPIFSFIVAHPPTQRLLHHGFVCVLLNDLFGIQTRAGCMCAGPYAMDLLRLSDAFVDSLTPFLGDCPRNGPRVARHEILKHGFVRLSFPYFMSDADVRFVLDAVELVASEGWRLLPLYGFDAEQGGWFHSESPTAADEDLNNAFLTMEQRGPGSFRDSGSHWPAAKPANALTEARQILAKAGTLASGTKPQGDADMEEDARALRWFTLPSEAWDTLVPKNGAKCGCDASIYLKDGLGPELVGEEERSIRPFWG</sequence>
<dbReference type="InterPro" id="IPR015421">
    <property type="entry name" value="PyrdxlP-dep_Trfase_major"/>
</dbReference>
<proteinExistence type="predicted"/>
<dbReference type="OrthoDB" id="420046at2759"/>
<evidence type="ECO:0000313" key="3">
    <source>
        <dbReference type="Proteomes" id="UP000708148"/>
    </source>
</evidence>
<protein>
    <recommendedName>
        <fullName evidence="1">Aminotransferase class V domain-containing protein</fullName>
    </recommendedName>
</protein>
<dbReference type="Gene3D" id="3.40.640.10">
    <property type="entry name" value="Type I PLP-dependent aspartate aminotransferase-like (Major domain)"/>
    <property type="match status" value="1"/>
</dbReference>
<dbReference type="Proteomes" id="UP000708148">
    <property type="component" value="Unassembled WGS sequence"/>
</dbReference>
<comment type="caution">
    <text evidence="2">The sequence shown here is derived from an EMBL/GenBank/DDBJ whole genome shotgun (WGS) entry which is preliminary data.</text>
</comment>
<dbReference type="InterPro" id="IPR000192">
    <property type="entry name" value="Aminotrans_V_dom"/>
</dbReference>
<name>A0A8S1JE96_9CHLO</name>
<dbReference type="EMBL" id="CAJHUC010002683">
    <property type="protein sequence ID" value="CAD7704183.1"/>
    <property type="molecule type" value="Genomic_DNA"/>
</dbReference>
<dbReference type="Gene3D" id="3.90.1150.10">
    <property type="entry name" value="Aspartate Aminotransferase, domain 1"/>
    <property type="match status" value="1"/>
</dbReference>
<dbReference type="AlphaFoldDB" id="A0A8S1JE96"/>